<dbReference type="Gene3D" id="1.20.120.1380">
    <property type="entry name" value="Flagellar FlhF biosynthesis protein, N domain"/>
    <property type="match status" value="1"/>
</dbReference>
<evidence type="ECO:0000313" key="16">
    <source>
        <dbReference type="EMBL" id="SEV95024.1"/>
    </source>
</evidence>
<dbReference type="GO" id="GO:0044781">
    <property type="term" value="P:bacterial-type flagellum organization"/>
    <property type="evidence" value="ECO:0007669"/>
    <property type="project" value="UniProtKB-UniRule"/>
</dbReference>
<dbReference type="PANTHER" id="PTHR43134:SF3">
    <property type="entry name" value="FLAGELLAR BIOSYNTHESIS PROTEIN FLHF"/>
    <property type="match status" value="1"/>
</dbReference>
<dbReference type="InterPro" id="IPR020006">
    <property type="entry name" value="FlhF"/>
</dbReference>
<dbReference type="RefSeq" id="WP_092450802.1">
    <property type="nucleotide sequence ID" value="NZ_FOJI01000002.1"/>
</dbReference>
<dbReference type="InterPro" id="IPR027417">
    <property type="entry name" value="P-loop_NTPase"/>
</dbReference>
<keyword evidence="9" id="KW-0342">GTP-binding</keyword>
<dbReference type="SMART" id="SM00382">
    <property type="entry name" value="AAA"/>
    <property type="match status" value="1"/>
</dbReference>
<keyword evidence="7" id="KW-1005">Bacterial flagellum biogenesis</keyword>
<evidence type="ECO:0000256" key="7">
    <source>
        <dbReference type="ARBA" id="ARBA00022795"/>
    </source>
</evidence>
<feature type="domain" description="AAA+ ATPase" evidence="14">
    <location>
        <begin position="208"/>
        <end position="333"/>
    </location>
</feature>
<keyword evidence="16" id="KW-0966">Cell projection</keyword>
<keyword evidence="5" id="KW-1003">Cell membrane</keyword>
<evidence type="ECO:0000256" key="5">
    <source>
        <dbReference type="ARBA" id="ARBA00022475"/>
    </source>
</evidence>
<dbReference type="AlphaFoldDB" id="A0A1I0N1V0"/>
<reference evidence="16 17" key="1">
    <citation type="submission" date="2016-10" db="EMBL/GenBank/DDBJ databases">
        <authorList>
            <person name="de Groot N.N."/>
        </authorList>
    </citation>
    <scope>NUCLEOTIDE SEQUENCE [LARGE SCALE GENOMIC DNA]</scope>
    <source>
        <strain evidence="16 17">DSM 9179</strain>
    </source>
</reference>
<evidence type="ECO:0000256" key="2">
    <source>
        <dbReference type="ARBA" id="ARBA00008531"/>
    </source>
</evidence>
<comment type="similarity">
    <text evidence="2">Belongs to the GTP-binding SRP family.</text>
</comment>
<evidence type="ECO:0000256" key="3">
    <source>
        <dbReference type="ARBA" id="ARBA00014919"/>
    </source>
</evidence>
<dbReference type="SUPFAM" id="SSF52540">
    <property type="entry name" value="P-loop containing nucleoside triphosphate hydrolases"/>
    <property type="match status" value="1"/>
</dbReference>
<evidence type="ECO:0000256" key="8">
    <source>
        <dbReference type="ARBA" id="ARBA00022927"/>
    </source>
</evidence>
<comment type="function">
    <text evidence="12">Necessary for flagellar biosynthesis. May be involved in translocation of the flagellum.</text>
</comment>
<dbReference type="InterPro" id="IPR047040">
    <property type="entry name" value="FlhF__GTPase_dom"/>
</dbReference>
<evidence type="ECO:0000313" key="17">
    <source>
        <dbReference type="Proteomes" id="UP000199701"/>
    </source>
</evidence>
<evidence type="ECO:0000256" key="1">
    <source>
        <dbReference type="ARBA" id="ARBA00004413"/>
    </source>
</evidence>
<dbReference type="Gene3D" id="3.40.50.300">
    <property type="entry name" value="P-loop containing nucleotide triphosphate hydrolases"/>
    <property type="match status" value="1"/>
</dbReference>
<accession>A0A1I0N1V0</accession>
<dbReference type="EMBL" id="FOJI01000002">
    <property type="protein sequence ID" value="SEV95024.1"/>
    <property type="molecule type" value="Genomic_DNA"/>
</dbReference>
<dbReference type="STRING" id="99656.SAMN05421659_102322"/>
<dbReference type="Proteomes" id="UP000199701">
    <property type="component" value="Unassembled WGS sequence"/>
</dbReference>
<dbReference type="InterPro" id="IPR003593">
    <property type="entry name" value="AAA+_ATPase"/>
</dbReference>
<gene>
    <name evidence="16" type="ORF">SAMN05421659_102322</name>
</gene>
<evidence type="ECO:0000256" key="12">
    <source>
        <dbReference type="ARBA" id="ARBA00025337"/>
    </source>
</evidence>
<feature type="domain" description="SRP54-type proteins GTP-binding" evidence="15">
    <location>
        <begin position="209"/>
        <end position="406"/>
    </location>
</feature>
<evidence type="ECO:0000259" key="14">
    <source>
        <dbReference type="SMART" id="SM00382"/>
    </source>
</evidence>
<dbReference type="GO" id="GO:0006614">
    <property type="term" value="P:SRP-dependent cotranslational protein targeting to membrane"/>
    <property type="evidence" value="ECO:0007669"/>
    <property type="project" value="UniProtKB-UniRule"/>
</dbReference>
<protein>
    <recommendedName>
        <fullName evidence="3 13">Flagellar biosynthesis protein FlhF</fullName>
    </recommendedName>
</protein>
<evidence type="ECO:0000256" key="11">
    <source>
        <dbReference type="ARBA" id="ARBA00023225"/>
    </source>
</evidence>
<keyword evidence="4" id="KW-0813">Transport</keyword>
<evidence type="ECO:0000256" key="4">
    <source>
        <dbReference type="ARBA" id="ARBA00022448"/>
    </source>
</evidence>
<dbReference type="CDD" id="cd17873">
    <property type="entry name" value="FlhF"/>
    <property type="match status" value="1"/>
</dbReference>
<dbReference type="FunFam" id="3.40.50.300:FF:000695">
    <property type="entry name" value="Flagellar biosynthesis regulator FlhF"/>
    <property type="match status" value="1"/>
</dbReference>
<keyword evidence="6" id="KW-0547">Nucleotide-binding</keyword>
<keyword evidence="8" id="KW-0653">Protein transport</keyword>
<keyword evidence="17" id="KW-1185">Reference proteome</keyword>
<organism evidence="16 17">
    <name type="scientific">[Clostridium] fimetarium</name>
    <dbReference type="NCBI Taxonomy" id="99656"/>
    <lineage>
        <taxon>Bacteria</taxon>
        <taxon>Bacillati</taxon>
        <taxon>Bacillota</taxon>
        <taxon>Clostridia</taxon>
        <taxon>Lachnospirales</taxon>
        <taxon>Lachnospiraceae</taxon>
    </lineage>
</organism>
<proteinExistence type="inferred from homology"/>
<dbReference type="GO" id="GO:0005886">
    <property type="term" value="C:plasma membrane"/>
    <property type="evidence" value="ECO:0007669"/>
    <property type="project" value="UniProtKB-SubCell"/>
</dbReference>
<keyword evidence="16" id="KW-0282">Flagellum</keyword>
<name>A0A1I0N1V0_9FIRM</name>
<dbReference type="GO" id="GO:0003924">
    <property type="term" value="F:GTPase activity"/>
    <property type="evidence" value="ECO:0007669"/>
    <property type="project" value="UniProtKB-UniRule"/>
</dbReference>
<sequence>MIVKKFQALTETEAVIKAQEELGSGAVVLNVKTLKQRGIFRLFKKDIVEITAALEEKDFVQNISQNKPRFQNNIGINSHSINIVADEKLDAGTKSEMLEVKLDSLHNSLRNQLEKETDFEKAINEVTYSKQEEKKVVREKENNNFKFLQLIYQKLIDNDVDEKFANMIISEIEGSLKKESNIDSLLAGVYQKIILKLGEPKPIVLGKKTKVAFFIGPTGVGKTTTIAKIASTFKLEHQTKVAFITADTYRIAAVEQLNTYASIIDCPVDVVYSADEIVDCLKLYESYDLILVDTAGRTHKNEEQMTEIIDLLQKAANTKDLYDIEVFLTLSITTKYKDLVKITEAYKDVQEYKIIFTKLDETCCLGNILNLKLLTNAPLSYTTSGQNVPTDIEVINEQSLAKQLLGGND</sequence>
<keyword evidence="16" id="KW-0969">Cilium</keyword>
<evidence type="ECO:0000256" key="10">
    <source>
        <dbReference type="ARBA" id="ARBA00023136"/>
    </source>
</evidence>
<dbReference type="InterPro" id="IPR000897">
    <property type="entry name" value="SRP54_GTPase_dom"/>
</dbReference>
<evidence type="ECO:0000256" key="6">
    <source>
        <dbReference type="ARBA" id="ARBA00022741"/>
    </source>
</evidence>
<evidence type="ECO:0000259" key="15">
    <source>
        <dbReference type="SMART" id="SM00962"/>
    </source>
</evidence>
<comment type="subcellular location">
    <subcellularLocation>
        <location evidence="1">Cell membrane</location>
        <topology evidence="1">Peripheral membrane protein</topology>
        <orientation evidence="1">Cytoplasmic side</orientation>
    </subcellularLocation>
</comment>
<dbReference type="SMART" id="SM00962">
    <property type="entry name" value="SRP54"/>
    <property type="match status" value="1"/>
</dbReference>
<dbReference type="PANTHER" id="PTHR43134">
    <property type="entry name" value="SIGNAL RECOGNITION PARTICLE RECEPTOR SUBUNIT ALPHA"/>
    <property type="match status" value="1"/>
</dbReference>
<keyword evidence="10" id="KW-0472">Membrane</keyword>
<dbReference type="GO" id="GO:0005525">
    <property type="term" value="F:GTP binding"/>
    <property type="evidence" value="ECO:0007669"/>
    <property type="project" value="UniProtKB-UniRule"/>
</dbReference>
<dbReference type="GO" id="GO:0005047">
    <property type="term" value="F:signal recognition particle binding"/>
    <property type="evidence" value="ECO:0007669"/>
    <property type="project" value="TreeGrafter"/>
</dbReference>
<dbReference type="GO" id="GO:0015031">
    <property type="term" value="P:protein transport"/>
    <property type="evidence" value="ECO:0007669"/>
    <property type="project" value="UniProtKB-KW"/>
</dbReference>
<evidence type="ECO:0000256" key="13">
    <source>
        <dbReference type="NCBIfam" id="TIGR03499"/>
    </source>
</evidence>
<dbReference type="OrthoDB" id="9778554at2"/>
<dbReference type="NCBIfam" id="TIGR03499">
    <property type="entry name" value="FlhF"/>
    <property type="match status" value="1"/>
</dbReference>
<keyword evidence="11" id="KW-1006">Bacterial flagellum protein export</keyword>
<evidence type="ECO:0000256" key="9">
    <source>
        <dbReference type="ARBA" id="ARBA00023134"/>
    </source>
</evidence>
<dbReference type="Pfam" id="PF00448">
    <property type="entry name" value="SRP54"/>
    <property type="match status" value="1"/>
</dbReference>